<dbReference type="Proteomes" id="UP000298030">
    <property type="component" value="Unassembled WGS sequence"/>
</dbReference>
<feature type="compositionally biased region" description="Basic and acidic residues" evidence="1">
    <location>
        <begin position="139"/>
        <end position="163"/>
    </location>
</feature>
<evidence type="ECO:0000313" key="2">
    <source>
        <dbReference type="EMBL" id="TEB21635.1"/>
    </source>
</evidence>
<feature type="compositionally biased region" description="Pro residues" evidence="1">
    <location>
        <begin position="251"/>
        <end position="262"/>
    </location>
</feature>
<reference evidence="2 3" key="1">
    <citation type="journal article" date="2019" name="Nat. Ecol. Evol.">
        <title>Megaphylogeny resolves global patterns of mushroom evolution.</title>
        <authorList>
            <person name="Varga T."/>
            <person name="Krizsan K."/>
            <person name="Foldi C."/>
            <person name="Dima B."/>
            <person name="Sanchez-Garcia M."/>
            <person name="Sanchez-Ramirez S."/>
            <person name="Szollosi G.J."/>
            <person name="Szarkandi J.G."/>
            <person name="Papp V."/>
            <person name="Albert L."/>
            <person name="Andreopoulos W."/>
            <person name="Angelini C."/>
            <person name="Antonin V."/>
            <person name="Barry K.W."/>
            <person name="Bougher N.L."/>
            <person name="Buchanan P."/>
            <person name="Buyck B."/>
            <person name="Bense V."/>
            <person name="Catcheside P."/>
            <person name="Chovatia M."/>
            <person name="Cooper J."/>
            <person name="Damon W."/>
            <person name="Desjardin D."/>
            <person name="Finy P."/>
            <person name="Geml J."/>
            <person name="Haridas S."/>
            <person name="Hughes K."/>
            <person name="Justo A."/>
            <person name="Karasinski D."/>
            <person name="Kautmanova I."/>
            <person name="Kiss B."/>
            <person name="Kocsube S."/>
            <person name="Kotiranta H."/>
            <person name="LaButti K.M."/>
            <person name="Lechner B.E."/>
            <person name="Liimatainen K."/>
            <person name="Lipzen A."/>
            <person name="Lukacs Z."/>
            <person name="Mihaltcheva S."/>
            <person name="Morgado L.N."/>
            <person name="Niskanen T."/>
            <person name="Noordeloos M.E."/>
            <person name="Ohm R.A."/>
            <person name="Ortiz-Santana B."/>
            <person name="Ovrebo C."/>
            <person name="Racz N."/>
            <person name="Riley R."/>
            <person name="Savchenko A."/>
            <person name="Shiryaev A."/>
            <person name="Soop K."/>
            <person name="Spirin V."/>
            <person name="Szebenyi C."/>
            <person name="Tomsovsky M."/>
            <person name="Tulloss R.E."/>
            <person name="Uehling J."/>
            <person name="Grigoriev I.V."/>
            <person name="Vagvolgyi C."/>
            <person name="Papp T."/>
            <person name="Martin F.M."/>
            <person name="Miettinen O."/>
            <person name="Hibbett D.S."/>
            <person name="Nagy L.G."/>
        </authorList>
    </citation>
    <scope>NUCLEOTIDE SEQUENCE [LARGE SCALE GENOMIC DNA]</scope>
    <source>
        <strain evidence="2 3">FP101781</strain>
    </source>
</reference>
<feature type="region of interest" description="Disordered" evidence="1">
    <location>
        <begin position="1"/>
        <end position="177"/>
    </location>
</feature>
<gene>
    <name evidence="2" type="ORF">FA13DRAFT_1799605</name>
</gene>
<proteinExistence type="predicted"/>
<organism evidence="2 3">
    <name type="scientific">Coprinellus micaceus</name>
    <name type="common">Glistening ink-cap mushroom</name>
    <name type="synonym">Coprinus micaceus</name>
    <dbReference type="NCBI Taxonomy" id="71717"/>
    <lineage>
        <taxon>Eukaryota</taxon>
        <taxon>Fungi</taxon>
        <taxon>Dikarya</taxon>
        <taxon>Basidiomycota</taxon>
        <taxon>Agaricomycotina</taxon>
        <taxon>Agaricomycetes</taxon>
        <taxon>Agaricomycetidae</taxon>
        <taxon>Agaricales</taxon>
        <taxon>Agaricineae</taxon>
        <taxon>Psathyrellaceae</taxon>
        <taxon>Coprinellus</taxon>
    </lineage>
</organism>
<evidence type="ECO:0000313" key="3">
    <source>
        <dbReference type="Proteomes" id="UP000298030"/>
    </source>
</evidence>
<feature type="compositionally biased region" description="Basic and acidic residues" evidence="1">
    <location>
        <begin position="56"/>
        <end position="65"/>
    </location>
</feature>
<protein>
    <submittedName>
        <fullName evidence="2">Uncharacterized protein</fullName>
    </submittedName>
</protein>
<keyword evidence="3" id="KW-1185">Reference proteome</keyword>
<name>A0A4Y7SIH4_COPMI</name>
<sequence length="331" mass="35499">MFRLADGDAVNPVSGTLGERPASGGFSSANTLGDPEGVGGTESERVATQPNPTIPNERKQDDGPKRRPQVPRADPLPAPSPSPKRTHAHPHTHVEENPSPAPRRTLAGRRVLLTAPSVTPLKHEPGPPTPTVAVVGTESRAEGKAHRTAEGDDGKVKVKEKRGSGGSKGSDCRASEEERLRKLEERVEETYPAPTPTLARVGVGLFILLSLSTPFFVHAPSRVPLLFPLPPLPSLPAHLTNQPPHHRLRSAPPPPPSSPSPRTPTTSSCTTPSPPPRTSAEEERVGAEVGWDWVVVAGFGRRLSSYCEGGCEEGRGRVRTMEMEEEEEMEM</sequence>
<comment type="caution">
    <text evidence="2">The sequence shown here is derived from an EMBL/GenBank/DDBJ whole genome shotgun (WGS) entry which is preliminary data.</text>
</comment>
<feature type="region of interest" description="Disordered" evidence="1">
    <location>
        <begin position="238"/>
        <end position="285"/>
    </location>
</feature>
<dbReference type="AlphaFoldDB" id="A0A4Y7SIH4"/>
<dbReference type="EMBL" id="QPFP01000105">
    <property type="protein sequence ID" value="TEB21635.1"/>
    <property type="molecule type" value="Genomic_DNA"/>
</dbReference>
<evidence type="ECO:0000256" key="1">
    <source>
        <dbReference type="SAM" id="MobiDB-lite"/>
    </source>
</evidence>
<accession>A0A4Y7SIH4</accession>